<reference evidence="1 2" key="1">
    <citation type="journal article" date="2017" name="Curr. Biol.">
        <title>Genome architecture and evolution of a unichromosomal asexual nematode.</title>
        <authorList>
            <person name="Fradin H."/>
            <person name="Zegar C."/>
            <person name="Gutwein M."/>
            <person name="Lucas J."/>
            <person name="Kovtun M."/>
            <person name="Corcoran D."/>
            <person name="Baugh L.R."/>
            <person name="Kiontke K."/>
            <person name="Gunsalus K."/>
            <person name="Fitch D.H."/>
            <person name="Piano F."/>
        </authorList>
    </citation>
    <scope>NUCLEOTIDE SEQUENCE [LARGE SCALE GENOMIC DNA]</scope>
    <source>
        <strain evidence="1">PF1309</strain>
    </source>
</reference>
<evidence type="ECO:0000313" key="2">
    <source>
        <dbReference type="Proteomes" id="UP000218231"/>
    </source>
</evidence>
<dbReference type="AlphaFoldDB" id="A0A2A2M5U9"/>
<dbReference type="EMBL" id="LIAE01003831">
    <property type="protein sequence ID" value="PAV93840.1"/>
    <property type="molecule type" value="Genomic_DNA"/>
</dbReference>
<sequence length="96" mass="10599">MHRPKVAMAGASRTRPTGCKPCARRCPLRCTMPVWMARPFAHWRCPASNTVWCCSTPKARCCARPNSGATPKARLRTRSCSMPSAVPRARLNASGW</sequence>
<name>A0A2A2M5U9_9BILA</name>
<keyword evidence="2" id="KW-1185">Reference proteome</keyword>
<protein>
    <submittedName>
        <fullName evidence="1">Uncharacterized protein</fullName>
    </submittedName>
</protein>
<gene>
    <name evidence="1" type="ORF">WR25_09844</name>
</gene>
<dbReference type="Proteomes" id="UP000218231">
    <property type="component" value="Unassembled WGS sequence"/>
</dbReference>
<accession>A0A2A2M5U9</accession>
<organism evidence="1 2">
    <name type="scientific">Diploscapter pachys</name>
    <dbReference type="NCBI Taxonomy" id="2018661"/>
    <lineage>
        <taxon>Eukaryota</taxon>
        <taxon>Metazoa</taxon>
        <taxon>Ecdysozoa</taxon>
        <taxon>Nematoda</taxon>
        <taxon>Chromadorea</taxon>
        <taxon>Rhabditida</taxon>
        <taxon>Rhabditina</taxon>
        <taxon>Rhabditomorpha</taxon>
        <taxon>Rhabditoidea</taxon>
        <taxon>Rhabditidae</taxon>
        <taxon>Diploscapter</taxon>
    </lineage>
</organism>
<comment type="caution">
    <text evidence="1">The sequence shown here is derived from an EMBL/GenBank/DDBJ whole genome shotgun (WGS) entry which is preliminary data.</text>
</comment>
<evidence type="ECO:0000313" key="1">
    <source>
        <dbReference type="EMBL" id="PAV93840.1"/>
    </source>
</evidence>
<proteinExistence type="predicted"/>